<evidence type="ECO:0000313" key="7">
    <source>
        <dbReference type="EMBL" id="TVY08822.1"/>
    </source>
</evidence>
<comment type="caution">
    <text evidence="7">The sequence shown here is derived from an EMBL/GenBank/DDBJ whole genome shotgun (WGS) entry which is preliminary data.</text>
</comment>
<dbReference type="InterPro" id="IPR006059">
    <property type="entry name" value="SBP"/>
</dbReference>
<evidence type="ECO:0000256" key="2">
    <source>
        <dbReference type="ARBA" id="ARBA00022729"/>
    </source>
</evidence>
<name>A0A559K9M7_9BACL</name>
<evidence type="ECO:0000256" key="1">
    <source>
        <dbReference type="ARBA" id="ARBA00022475"/>
    </source>
</evidence>
<keyword evidence="8" id="KW-1185">Reference proteome</keyword>
<dbReference type="Pfam" id="PF01547">
    <property type="entry name" value="SBP_bac_1"/>
    <property type="match status" value="1"/>
</dbReference>
<dbReference type="PANTHER" id="PTHR43649">
    <property type="entry name" value="ARABINOSE-BINDING PROTEIN-RELATED"/>
    <property type="match status" value="1"/>
</dbReference>
<dbReference type="InterPro" id="IPR050490">
    <property type="entry name" value="Bact_solute-bd_prot1"/>
</dbReference>
<evidence type="ECO:0000256" key="5">
    <source>
        <dbReference type="ARBA" id="ARBA00023288"/>
    </source>
</evidence>
<dbReference type="Proteomes" id="UP000317036">
    <property type="component" value="Unassembled WGS sequence"/>
</dbReference>
<dbReference type="CDD" id="cd13580">
    <property type="entry name" value="PBP2_AlgQ_like_1"/>
    <property type="match status" value="1"/>
</dbReference>
<keyword evidence="1" id="KW-1003">Cell membrane</keyword>
<dbReference type="AlphaFoldDB" id="A0A559K9M7"/>
<dbReference type="PROSITE" id="PS51257">
    <property type="entry name" value="PROKAR_LIPOPROTEIN"/>
    <property type="match status" value="1"/>
</dbReference>
<accession>A0A559K9M7</accession>
<protein>
    <submittedName>
        <fullName evidence="7">Extracellular solute-binding protein</fullName>
    </submittedName>
</protein>
<keyword evidence="3" id="KW-0472">Membrane</keyword>
<dbReference type="SUPFAM" id="SSF53850">
    <property type="entry name" value="Periplasmic binding protein-like II"/>
    <property type="match status" value="1"/>
</dbReference>
<evidence type="ECO:0000256" key="4">
    <source>
        <dbReference type="ARBA" id="ARBA00023139"/>
    </source>
</evidence>
<dbReference type="RefSeq" id="WP_144848528.1">
    <property type="nucleotide sequence ID" value="NZ_VNJI01000019.1"/>
</dbReference>
<keyword evidence="4" id="KW-0564">Palmitate</keyword>
<organism evidence="7 8">
    <name type="scientific">Paenibacillus cremeus</name>
    <dbReference type="NCBI Taxonomy" id="2163881"/>
    <lineage>
        <taxon>Bacteria</taxon>
        <taxon>Bacillati</taxon>
        <taxon>Bacillota</taxon>
        <taxon>Bacilli</taxon>
        <taxon>Bacillales</taxon>
        <taxon>Paenibacillaceae</taxon>
        <taxon>Paenibacillus</taxon>
    </lineage>
</organism>
<evidence type="ECO:0000256" key="3">
    <source>
        <dbReference type="ARBA" id="ARBA00023136"/>
    </source>
</evidence>
<dbReference type="OrthoDB" id="367242at2"/>
<proteinExistence type="predicted"/>
<sequence length="511" mass="56247">MKMKPITSSRAVGLPLVFLLGFSGALAGCSSSSAPAAGTQQQAQTKQEDTGPTEISFLLKYYSAQPPTADEAFGIIEKHTNTKLKINWAPNPSYEEKVNTTLASGNLPNVILVPRRGTTKLDNIVDAVRSGAFWEVGPYLKDYPNLSKTIGKDALYNVAFEGKAYSIPSLRSNNESTIIIRKDWLDNLGMKIPQTLDEYYETIKAFKNNDPDKNGKNDTVGLVETSDGSAFGRVAVWMGAPNSWGVVDGKFTPAFMTKPYFDAMNFMKKLYSEKLINEDFAVVTQNQLIDYINKGKGGLFAGAFAQLTNGQFNPLADADPKAKLTLFDRMKGPTGEYRTSAGAGFNGEFMIPKSSVKTEAQLKKILAFFDKLADDDMKKLVALGIEGKHYKVENGKNTLLDAKAFTNDVVPLRWIMVADGITDRVSAGLNSFDAEIASVVTDKELKIINDLSTPFTSKTVVDPKIIDDARTKYIMGQLDEKGWNDAIQKWRSSNGDKLIKEYEEQYAKIGK</sequence>
<evidence type="ECO:0000256" key="6">
    <source>
        <dbReference type="SAM" id="SignalP"/>
    </source>
</evidence>
<feature type="signal peptide" evidence="6">
    <location>
        <begin position="1"/>
        <end position="27"/>
    </location>
</feature>
<dbReference type="Gene3D" id="3.40.190.10">
    <property type="entry name" value="Periplasmic binding protein-like II"/>
    <property type="match status" value="2"/>
</dbReference>
<feature type="chain" id="PRO_5038755267" evidence="6">
    <location>
        <begin position="28"/>
        <end position="511"/>
    </location>
</feature>
<evidence type="ECO:0000313" key="8">
    <source>
        <dbReference type="Proteomes" id="UP000317036"/>
    </source>
</evidence>
<reference evidence="7 8" key="1">
    <citation type="submission" date="2019-07" db="EMBL/GenBank/DDBJ databases">
        <authorList>
            <person name="Kim J."/>
        </authorList>
    </citation>
    <scope>NUCLEOTIDE SEQUENCE [LARGE SCALE GENOMIC DNA]</scope>
    <source>
        <strain evidence="7 8">JC52</strain>
    </source>
</reference>
<keyword evidence="2 6" id="KW-0732">Signal</keyword>
<keyword evidence="5" id="KW-0449">Lipoprotein</keyword>
<dbReference type="EMBL" id="VNJI01000019">
    <property type="protein sequence ID" value="TVY08822.1"/>
    <property type="molecule type" value="Genomic_DNA"/>
</dbReference>
<gene>
    <name evidence="7" type="ORF">FPZ49_16225</name>
</gene>
<dbReference type="PANTHER" id="PTHR43649:SF33">
    <property type="entry name" value="POLYGALACTURONAN_RHAMNOGALACTURONAN-BINDING PROTEIN YTCQ"/>
    <property type="match status" value="1"/>
</dbReference>